<feature type="non-terminal residue" evidence="4">
    <location>
        <position position="1"/>
    </location>
</feature>
<dbReference type="GeneID" id="54482546"/>
<evidence type="ECO:0000313" key="5">
    <source>
        <dbReference type="Proteomes" id="UP000799437"/>
    </source>
</evidence>
<reference evidence="4" key="1">
    <citation type="journal article" date="2020" name="Stud. Mycol.">
        <title>101 Dothideomycetes genomes: a test case for predicting lifestyles and emergence of pathogens.</title>
        <authorList>
            <person name="Haridas S."/>
            <person name="Albert R."/>
            <person name="Binder M."/>
            <person name="Bloem J."/>
            <person name="Labutti K."/>
            <person name="Salamov A."/>
            <person name="Andreopoulos B."/>
            <person name="Baker S."/>
            <person name="Barry K."/>
            <person name="Bills G."/>
            <person name="Bluhm B."/>
            <person name="Cannon C."/>
            <person name="Castanera R."/>
            <person name="Culley D."/>
            <person name="Daum C."/>
            <person name="Ezra D."/>
            <person name="Gonzalez J."/>
            <person name="Henrissat B."/>
            <person name="Kuo A."/>
            <person name="Liang C."/>
            <person name="Lipzen A."/>
            <person name="Lutzoni F."/>
            <person name="Magnuson J."/>
            <person name="Mondo S."/>
            <person name="Nolan M."/>
            <person name="Ohm R."/>
            <person name="Pangilinan J."/>
            <person name="Park H.-J."/>
            <person name="Ramirez L."/>
            <person name="Alfaro M."/>
            <person name="Sun H."/>
            <person name="Tritt A."/>
            <person name="Yoshinaga Y."/>
            <person name="Zwiers L.-H."/>
            <person name="Turgeon B."/>
            <person name="Goodwin S."/>
            <person name="Spatafora J."/>
            <person name="Crous P."/>
            <person name="Grigoriev I."/>
        </authorList>
    </citation>
    <scope>NUCLEOTIDE SEQUENCE</scope>
    <source>
        <strain evidence="4">CBS 121739</strain>
    </source>
</reference>
<evidence type="ECO:0000256" key="1">
    <source>
        <dbReference type="ARBA" id="ARBA00010900"/>
    </source>
</evidence>
<dbReference type="Pfam" id="PF01585">
    <property type="entry name" value="G-patch"/>
    <property type="match status" value="1"/>
</dbReference>
<gene>
    <name evidence="4" type="ORF">EJ05DRAFT_424834</name>
</gene>
<sequence length="719" mass="79776">AGSNGSGGPKMSFAQKMMAKMGYKEGEGLGKGGDGILNPIEVKLRPQGAGVGAVKEKTKQAKEEAKRQAERRGEEYEDSSEEERKARKRRKDAVRAAKSAGDSGASTPGGFTKAKKKYRTAADIEKESEGLEVPNVLKSLIDATGRENRLLTSTAGLLTPTTGHVRGETEAEKIAKRARLELEGFAEAWNDMVERNKYIDAEEEQLLKELVDQEDEDAKVKAMYEAVVALSSLDVNTPMLADDALARWEEVTSELEQLQTTYAADIDEYGLSDAAVAVIHPLFKQEMLDWDPLEHPMHLVTYLKRLESILRIGRGTSSSTQDDFESLRRPKKSTTSYETMIYSLWLPRVRTAVTNDWDTHSPTILLTLVEAWSPLLPEFVRNSVVNNLVEQKLSSSVQGWNPRTALKRKHPTSLPHTWLFPWLPYLSEQHTDPSNATGLLADVKRKLRLALDTWDLTRGIMPGLAEWQDVMRPEVDRSLINHLLPRLAAHLSTDFEIDPSNQDMAPLEHVLAWTPVFKPLVIAQLLLAEFFPKWLNILHLWLTAEPNYAEISQWYTWWKTRFPDAINALKPVDAQWEKGLEMINHALDLGDSAKTLLPLPAAGPARPAHMPASGPATPGPNTTASSSSTSAPPQHAVETTFRDVVESWCSDENLLLVPLREAHAQTGLPLFRITASATGKGGVVVYMHGDILWAQKKGDRAVWQPVGLGEGLVARAEGR</sequence>
<protein>
    <submittedName>
        <fullName evidence="4">G-patch domain-containing protein</fullName>
    </submittedName>
</protein>
<dbReference type="GO" id="GO:0003676">
    <property type="term" value="F:nucleic acid binding"/>
    <property type="evidence" value="ECO:0007669"/>
    <property type="project" value="InterPro"/>
</dbReference>
<dbReference type="PROSITE" id="PS50174">
    <property type="entry name" value="G_PATCH"/>
    <property type="match status" value="1"/>
</dbReference>
<evidence type="ECO:0000259" key="3">
    <source>
        <dbReference type="PROSITE" id="PS50174"/>
    </source>
</evidence>
<dbReference type="GO" id="GO:0000390">
    <property type="term" value="P:spliceosomal complex disassembly"/>
    <property type="evidence" value="ECO:0007669"/>
    <property type="project" value="InterPro"/>
</dbReference>
<dbReference type="InterPro" id="IPR045211">
    <property type="entry name" value="TFP11/STIP/Ntr1"/>
</dbReference>
<evidence type="ECO:0000313" key="4">
    <source>
        <dbReference type="EMBL" id="KAF2754709.1"/>
    </source>
</evidence>
<comment type="similarity">
    <text evidence="1">Belongs to the TFP11/STIP family.</text>
</comment>
<dbReference type="OrthoDB" id="4822at2759"/>
<dbReference type="PANTHER" id="PTHR23329">
    <property type="entry name" value="TUFTELIN-INTERACTING PROTEIN 11-RELATED"/>
    <property type="match status" value="1"/>
</dbReference>
<proteinExistence type="inferred from homology"/>
<dbReference type="RefSeq" id="XP_033597160.1">
    <property type="nucleotide sequence ID" value="XM_033741492.1"/>
</dbReference>
<keyword evidence="5" id="KW-1185">Reference proteome</keyword>
<dbReference type="InterPro" id="IPR000467">
    <property type="entry name" value="G_patch_dom"/>
</dbReference>
<evidence type="ECO:0000256" key="2">
    <source>
        <dbReference type="SAM" id="MobiDB-lite"/>
    </source>
</evidence>
<dbReference type="GO" id="GO:0071008">
    <property type="term" value="C:U2-type post-mRNA release spliceosomal complex"/>
    <property type="evidence" value="ECO:0007669"/>
    <property type="project" value="TreeGrafter"/>
</dbReference>
<name>A0A6A6VXZ7_9PEZI</name>
<feature type="domain" description="G-patch" evidence="3">
    <location>
        <begin position="10"/>
        <end position="56"/>
    </location>
</feature>
<feature type="region of interest" description="Disordered" evidence="2">
    <location>
        <begin position="604"/>
        <end position="637"/>
    </location>
</feature>
<dbReference type="InterPro" id="IPR022783">
    <property type="entry name" value="GCFC_dom"/>
</dbReference>
<feature type="non-terminal residue" evidence="4">
    <location>
        <position position="719"/>
    </location>
</feature>
<dbReference type="AlphaFoldDB" id="A0A6A6VXZ7"/>
<dbReference type="PANTHER" id="PTHR23329:SF1">
    <property type="entry name" value="TUFTELIN-INTERACTING PROTEIN 11"/>
    <property type="match status" value="1"/>
</dbReference>
<feature type="compositionally biased region" description="Low complexity" evidence="2">
    <location>
        <begin position="604"/>
        <end position="633"/>
    </location>
</feature>
<dbReference type="Proteomes" id="UP000799437">
    <property type="component" value="Unassembled WGS sequence"/>
</dbReference>
<dbReference type="SMART" id="SM00443">
    <property type="entry name" value="G_patch"/>
    <property type="match status" value="1"/>
</dbReference>
<organism evidence="4 5">
    <name type="scientific">Pseudovirgaria hyperparasitica</name>
    <dbReference type="NCBI Taxonomy" id="470096"/>
    <lineage>
        <taxon>Eukaryota</taxon>
        <taxon>Fungi</taxon>
        <taxon>Dikarya</taxon>
        <taxon>Ascomycota</taxon>
        <taxon>Pezizomycotina</taxon>
        <taxon>Dothideomycetes</taxon>
        <taxon>Dothideomycetes incertae sedis</taxon>
        <taxon>Acrospermales</taxon>
        <taxon>Acrospermaceae</taxon>
        <taxon>Pseudovirgaria</taxon>
    </lineage>
</organism>
<dbReference type="Pfam" id="PF07842">
    <property type="entry name" value="GCFC"/>
    <property type="match status" value="1"/>
</dbReference>
<accession>A0A6A6VXZ7</accession>
<feature type="compositionally biased region" description="Basic and acidic residues" evidence="2">
    <location>
        <begin position="54"/>
        <end position="74"/>
    </location>
</feature>
<dbReference type="EMBL" id="ML996579">
    <property type="protein sequence ID" value="KAF2754709.1"/>
    <property type="molecule type" value="Genomic_DNA"/>
</dbReference>
<feature type="region of interest" description="Disordered" evidence="2">
    <location>
        <begin position="24"/>
        <end position="115"/>
    </location>
</feature>